<feature type="domain" description="GIY-YIG" evidence="2">
    <location>
        <begin position="1"/>
        <end position="76"/>
    </location>
</feature>
<protein>
    <submittedName>
        <fullName evidence="3">GIY-YIG nuclease family protein</fullName>
    </submittedName>
</protein>
<organism evidence="3 4">
    <name type="scientific">Mucilaginibacter straminoryzae</name>
    <dbReference type="NCBI Taxonomy" id="2932774"/>
    <lineage>
        <taxon>Bacteria</taxon>
        <taxon>Pseudomonadati</taxon>
        <taxon>Bacteroidota</taxon>
        <taxon>Sphingobacteriia</taxon>
        <taxon>Sphingobacteriales</taxon>
        <taxon>Sphingobacteriaceae</taxon>
        <taxon>Mucilaginibacter</taxon>
    </lineage>
</organism>
<comment type="caution">
    <text evidence="3">The sequence shown here is derived from an EMBL/GenBank/DDBJ whole genome shotgun (WGS) entry which is preliminary data.</text>
</comment>
<name>A0A9X1X4M9_9SPHI</name>
<evidence type="ECO:0000313" key="3">
    <source>
        <dbReference type="EMBL" id="MCJ8210335.1"/>
    </source>
</evidence>
<dbReference type="CDD" id="cd10449">
    <property type="entry name" value="GIY-YIG_SLX1_like"/>
    <property type="match status" value="1"/>
</dbReference>
<dbReference type="InterPro" id="IPR000305">
    <property type="entry name" value="GIY-YIG_endonuc"/>
</dbReference>
<dbReference type="RefSeq" id="WP_245130171.1">
    <property type="nucleotide sequence ID" value="NZ_JALJEJ010000004.1"/>
</dbReference>
<dbReference type="InterPro" id="IPR050190">
    <property type="entry name" value="UPF0213_domain"/>
</dbReference>
<dbReference type="AlphaFoldDB" id="A0A9X1X4M9"/>
<dbReference type="InterPro" id="IPR035901">
    <property type="entry name" value="GIY-YIG_endonuc_sf"/>
</dbReference>
<dbReference type="PANTHER" id="PTHR34477:SF1">
    <property type="entry name" value="UPF0213 PROTEIN YHBQ"/>
    <property type="match status" value="1"/>
</dbReference>
<accession>A0A9X1X4M9</accession>
<comment type="similarity">
    <text evidence="1">Belongs to the UPF0213 family.</text>
</comment>
<reference evidence="3" key="1">
    <citation type="submission" date="2022-04" db="EMBL/GenBank/DDBJ databases">
        <title>Mucilaginibacter sp. RS28 isolated from freshwater.</title>
        <authorList>
            <person name="Ko S.-R."/>
        </authorList>
    </citation>
    <scope>NUCLEOTIDE SEQUENCE</scope>
    <source>
        <strain evidence="3">RS28</strain>
    </source>
</reference>
<dbReference type="Pfam" id="PF01541">
    <property type="entry name" value="GIY-YIG"/>
    <property type="match status" value="1"/>
</dbReference>
<evidence type="ECO:0000256" key="1">
    <source>
        <dbReference type="ARBA" id="ARBA00007435"/>
    </source>
</evidence>
<dbReference type="PROSITE" id="PS50164">
    <property type="entry name" value="GIY_YIG"/>
    <property type="match status" value="1"/>
</dbReference>
<dbReference type="PANTHER" id="PTHR34477">
    <property type="entry name" value="UPF0213 PROTEIN YHBQ"/>
    <property type="match status" value="1"/>
</dbReference>
<dbReference type="Gene3D" id="3.40.1440.10">
    <property type="entry name" value="GIY-YIG endonuclease"/>
    <property type="match status" value="1"/>
</dbReference>
<keyword evidence="4" id="KW-1185">Reference proteome</keyword>
<gene>
    <name evidence="3" type="ORF">MUY27_11505</name>
</gene>
<dbReference type="Proteomes" id="UP001139450">
    <property type="component" value="Unassembled WGS sequence"/>
</dbReference>
<dbReference type="SUPFAM" id="SSF82771">
    <property type="entry name" value="GIY-YIG endonuclease"/>
    <property type="match status" value="1"/>
</dbReference>
<evidence type="ECO:0000313" key="4">
    <source>
        <dbReference type="Proteomes" id="UP001139450"/>
    </source>
</evidence>
<evidence type="ECO:0000259" key="2">
    <source>
        <dbReference type="PROSITE" id="PS50164"/>
    </source>
</evidence>
<sequence length="81" mass="9902">MPYYLYIIYSETLDKYYVGQTEDLDRRLSEHLAGISTYTSKAKDWTLKYTESFDSREAAFRREQEIKRKKSRKYIEWLISK</sequence>
<proteinExistence type="inferred from homology"/>
<dbReference type="EMBL" id="JALJEJ010000004">
    <property type="protein sequence ID" value="MCJ8210335.1"/>
    <property type="molecule type" value="Genomic_DNA"/>
</dbReference>